<evidence type="ECO:0000259" key="8">
    <source>
        <dbReference type="PROSITE" id="PS50022"/>
    </source>
</evidence>
<dbReference type="PANTHER" id="PTHR46806">
    <property type="entry name" value="F5/8 TYPE C DOMAIN-CONTAINING PROTEIN"/>
    <property type="match status" value="1"/>
</dbReference>
<evidence type="ECO:0000256" key="5">
    <source>
        <dbReference type="ARBA" id="ARBA00023136"/>
    </source>
</evidence>
<evidence type="ECO:0000256" key="4">
    <source>
        <dbReference type="ARBA" id="ARBA00022889"/>
    </source>
</evidence>
<evidence type="ECO:0000256" key="7">
    <source>
        <dbReference type="SAM" id="SignalP"/>
    </source>
</evidence>
<dbReference type="Gene3D" id="2.60.40.60">
    <property type="entry name" value="Cadherins"/>
    <property type="match status" value="1"/>
</dbReference>
<keyword evidence="10" id="KW-1185">Reference proteome</keyword>
<dbReference type="InterPro" id="IPR008979">
    <property type="entry name" value="Galactose-bd-like_sf"/>
</dbReference>
<accession>A0ABQ9EEZ4</accession>
<dbReference type="EMBL" id="JARBDR010000918">
    <property type="protein sequence ID" value="KAJ8302080.1"/>
    <property type="molecule type" value="Genomic_DNA"/>
</dbReference>
<keyword evidence="3" id="KW-0964">Secreted</keyword>
<dbReference type="InterPro" id="IPR050633">
    <property type="entry name" value="Neuropilin_MCO_CoagFactor"/>
</dbReference>
<dbReference type="PANTHER" id="PTHR46806:SF5">
    <property type="entry name" value="F5_8 TYPE C DOMAIN-CONTAINING PROTEIN"/>
    <property type="match status" value="1"/>
</dbReference>
<evidence type="ECO:0000256" key="6">
    <source>
        <dbReference type="ARBA" id="ARBA00023157"/>
    </source>
</evidence>
<dbReference type="SUPFAM" id="SSF49785">
    <property type="entry name" value="Galactose-binding domain-like"/>
    <property type="match status" value="1"/>
</dbReference>
<dbReference type="SUPFAM" id="SSF49313">
    <property type="entry name" value="Cadherin-like"/>
    <property type="match status" value="1"/>
</dbReference>
<evidence type="ECO:0000313" key="10">
    <source>
        <dbReference type="Proteomes" id="UP001217089"/>
    </source>
</evidence>
<protein>
    <recommendedName>
        <fullName evidence="8">F5/8 type C domain-containing protein</fullName>
    </recommendedName>
</protein>
<reference evidence="9 10" key="1">
    <citation type="submission" date="2022-12" db="EMBL/GenBank/DDBJ databases">
        <title>Chromosome-level genome of Tegillarca granosa.</title>
        <authorList>
            <person name="Kim J."/>
        </authorList>
    </citation>
    <scope>NUCLEOTIDE SEQUENCE [LARGE SCALE GENOMIC DNA]</scope>
    <source>
        <strain evidence="9">Teg-2019</strain>
        <tissue evidence="9">Adductor muscle</tissue>
    </source>
</reference>
<dbReference type="SUPFAM" id="SSF110296">
    <property type="entry name" value="Oligoxyloglucan reducing end-specific cellobiohydrolase"/>
    <property type="match status" value="1"/>
</dbReference>
<comment type="subcellular location">
    <subcellularLocation>
        <location evidence="1">Endomembrane system</location>
        <topology evidence="1">Peripheral membrane protein</topology>
    </subcellularLocation>
    <subcellularLocation>
        <location evidence="2">Secreted</location>
    </subcellularLocation>
</comment>
<feature type="domain" description="F5/8 type C" evidence="8">
    <location>
        <begin position="1504"/>
        <end position="1651"/>
    </location>
</feature>
<sequence length="1820" mass="198909">MARNIRGIPTLLCIFSIFFIVPKGAEKIEHDIHRKCFNGRINRNGECQCQPCWTGTNCDKPVNTHLPKFSEKLVKVQVERLEGDGETPIFTPSIANSDKTETCKDLDYCPCADVHFSIIAGNEDGLFTINPKTGSVYINKESRLSKQEYKLKITVRGNSEEIGPTTFLEPIIVVSDHLFDDMERHHIEKRATAAPENVTFTLIKKHPYNDTTEMRVGSRVQFQLQISFPVTTTDILVELFTPDNDTTIMILCDVKVSWTGSSLSMTGTTTPVMDAKTPGSKLYDRAIINLGNVTNSGCTQIEDCSMYIDYEAIMIDNSNIVNGSIYWVSAGAEYNNEEEIWVGQASFVAMADDQSVPTSPTFNFTGPASMAIGSAAVFQVDMYLPKPSTALTFDAFAPLNTSSVMTICSAKLMHISENFLCGFDHGAVTNTFYNSEGGSGNGIAHLNIGTVVNKRSREADNDAANNLITVQFAAQMFEDTSFVGQTYSVGAAFELGSDQIWAGQTEVTAASAIDSSSMPTPTMTYSMDDTNVQIGQPKIFQLILTVPSATTSSYSLEVKTPFSTTAIFQLCSVSILTVGGNMPCLTKDDKIPVYTSQDIQMSIPDTGVLNIGPVSNLGMDSNSTADYITFNIVVIPLNHTSATPGSQHKVTATLTYGGGRTLAVDQTFDIAGSAAVPVDTSASPSFNMSYAIGNENVNVGTATKVYLDVTTNRSVTYPMMDIEFIMPVGNFSAKFSVCRARMISAGKNLPCVTPEWINSKITYASKFNVTKYDRALISLNAVCNFEVDSSEAEDQMRFEVDLLVENHEDLLHGTKDWVSAGNMYYDTKIWIGQLALFAQRSGPITPTTTPHIAFIQNTTLAQIPLGYPVVYSILIKLAPGESADMKIIATSSQDGLYVCGLRVFFVGDNYPCLDNSTVATFTEFSTGGNQAGTLNMSIVTNTGSDAMTSNSYVDSNTILVQLIMKLSDTATNGASYSFDVDAYYTTTSKTSFTSNTVTATTDSSAVNGNVTDSGNYTLTIGDMTGNNESEDTSLYFGESKRFIVKMVLPEDVTQKVTVKFLTPTTNIGLMEICDAAVVHVGDNFPCLDKKTIDATFTSRTSSLYKDIGTLNLGFIRSTPLKPGDDAANTIVVEAVAKLLPHTSLSAGSIVPFHAVVNVNDMELWVAQMDLTVSANFNETWSDPALNNATLLKVNLTEGSIPMKVGEIITIPVILNIPAMSTSKVLFDIDIPMNNTATAIVKDIRLNSTGRNIGCLYENLAIPIKFTASFNSSTGTCEMNKATFDLGIVTNAGLMYRKDVYQDGDDSILLDVDIQLVDNELAEHLAEFWMSFGSTQGKYVVIYDRKFTVVRDGTEKPIIDITAVVNATYSTSVSVIVDVIMQHSNTSTARGLNTSALFYLPTYMVFKQITAQNITPSSVTTEESIVNIQFAEFLMCDIAAISLELEPNNSIAVTEDINTDKTLMAFEVGTNMQSRIGSSYAVNEYFSSDLKYINFTTSVTKAQDCSKNLGMESGAIVDCQITSSPESSLQNPAPQGRLRLNSAWAPFIRGSKYSPFRYFQVYFGNITAVNKVIVEQGTGFSNHPTSLRFEYSNDNLGWQVGETVSISAPFSETTIELQQVVESRYIRIYIVSDDTTPGAVPNIGLKFEFYGCHVSADVLSDVCSSTTTTTTPVDFYSRTFIEANGFVLVCDANPNNEMQQQCYRSSDGSTWKILDSTVGSLLGFESLEKRHFAYARDKQTRIMSLDNGLTWETVPDDYYHDNRFKSTFTYAKEVPWVDTNLNGATPNSNYQTANYGATFDGLMKLDSGGSWTRVVQWDSCC</sequence>
<dbReference type="Proteomes" id="UP001217089">
    <property type="component" value="Unassembled WGS sequence"/>
</dbReference>
<feature type="chain" id="PRO_5046851887" description="F5/8 type C domain-containing protein" evidence="7">
    <location>
        <begin position="28"/>
        <end position="1820"/>
    </location>
</feature>
<gene>
    <name evidence="9" type="ORF">KUTeg_021067</name>
</gene>
<name>A0ABQ9EEZ4_TEGGR</name>
<evidence type="ECO:0000256" key="2">
    <source>
        <dbReference type="ARBA" id="ARBA00004613"/>
    </source>
</evidence>
<keyword evidence="6" id="KW-1015">Disulfide bond</keyword>
<feature type="signal peptide" evidence="7">
    <location>
        <begin position="1"/>
        <end position="27"/>
    </location>
</feature>
<evidence type="ECO:0000256" key="1">
    <source>
        <dbReference type="ARBA" id="ARBA00004184"/>
    </source>
</evidence>
<evidence type="ECO:0000256" key="3">
    <source>
        <dbReference type="ARBA" id="ARBA00022525"/>
    </source>
</evidence>
<dbReference type="Pfam" id="PF00754">
    <property type="entry name" value="F5_F8_type_C"/>
    <property type="match status" value="1"/>
</dbReference>
<evidence type="ECO:0000313" key="9">
    <source>
        <dbReference type="EMBL" id="KAJ8302080.1"/>
    </source>
</evidence>
<dbReference type="InterPro" id="IPR000421">
    <property type="entry name" value="FA58C"/>
</dbReference>
<proteinExistence type="predicted"/>
<dbReference type="Gene3D" id="2.60.120.260">
    <property type="entry name" value="Galactose-binding domain-like"/>
    <property type="match status" value="1"/>
</dbReference>
<keyword evidence="7" id="KW-0732">Signal</keyword>
<dbReference type="PROSITE" id="PS50022">
    <property type="entry name" value="FA58C_3"/>
    <property type="match status" value="1"/>
</dbReference>
<keyword evidence="4" id="KW-0130">Cell adhesion</keyword>
<comment type="caution">
    <text evidence="9">The sequence shown here is derived from an EMBL/GenBank/DDBJ whole genome shotgun (WGS) entry which is preliminary data.</text>
</comment>
<dbReference type="InterPro" id="IPR015919">
    <property type="entry name" value="Cadherin-like_sf"/>
</dbReference>
<organism evidence="9 10">
    <name type="scientific">Tegillarca granosa</name>
    <name type="common">Malaysian cockle</name>
    <name type="synonym">Anadara granosa</name>
    <dbReference type="NCBI Taxonomy" id="220873"/>
    <lineage>
        <taxon>Eukaryota</taxon>
        <taxon>Metazoa</taxon>
        <taxon>Spiralia</taxon>
        <taxon>Lophotrochozoa</taxon>
        <taxon>Mollusca</taxon>
        <taxon>Bivalvia</taxon>
        <taxon>Autobranchia</taxon>
        <taxon>Pteriomorphia</taxon>
        <taxon>Arcoida</taxon>
        <taxon>Arcoidea</taxon>
        <taxon>Arcidae</taxon>
        <taxon>Tegillarca</taxon>
    </lineage>
</organism>
<dbReference type="CDD" id="cd11304">
    <property type="entry name" value="Cadherin_repeat"/>
    <property type="match status" value="1"/>
</dbReference>
<keyword evidence="5" id="KW-0472">Membrane</keyword>